<comment type="caution">
    <text evidence="4">The sequence shown here is derived from an EMBL/GenBank/DDBJ whole genome shotgun (WGS) entry which is preliminary data.</text>
</comment>
<dbReference type="Gene3D" id="1.10.101.10">
    <property type="entry name" value="PGBD-like superfamily/PGBD"/>
    <property type="match status" value="2"/>
</dbReference>
<dbReference type="GO" id="GO:0009253">
    <property type="term" value="P:peptidoglycan catabolic process"/>
    <property type="evidence" value="ECO:0007669"/>
    <property type="project" value="InterPro"/>
</dbReference>
<evidence type="ECO:0000313" key="4">
    <source>
        <dbReference type="EMBL" id="GAE27119.1"/>
    </source>
</evidence>
<dbReference type="InterPro" id="IPR002502">
    <property type="entry name" value="Amidase_domain"/>
</dbReference>
<dbReference type="Pfam" id="PF01510">
    <property type="entry name" value="Amidase_2"/>
    <property type="match status" value="1"/>
</dbReference>
<dbReference type="SUPFAM" id="SSF47090">
    <property type="entry name" value="PGBD-like"/>
    <property type="match status" value="2"/>
</dbReference>
<protein>
    <recommendedName>
        <fullName evidence="2">Autolysin</fullName>
    </recommendedName>
    <alternativeName>
        <fullName evidence="1">Cell wall hydrolase</fullName>
    </alternativeName>
</protein>
<sequence length="307" mass="34104">MTKIIDIRDRTPKRSTRPLSRITKIARHHSATTGGDFWAFWNGRWKGLGWNTGGYHEIIFPDGTVQLCYDPNVITNGIANHNTITYHICLVGNGKFTEAQEKAFEERTKLAMKRFGLKEKDVLGHKEFSGASTACPGIDMNKVRLSLTGNKSPVKEEKVKPQVKGVQTSSSQRLLRNVRPYMRGADVEVVQRAVGAKVDGIYGDETERLVRAYQEQHGLIIDGIAGPQVFGAIAAGNKLSKPKYSRLLRRTIPMMRGKDIEAVQAILGVAIDGWYGPITEAAVREFQRAAGIMVDGIVGPQTWNRLF</sequence>
<dbReference type="OrthoDB" id="9812621at2"/>
<evidence type="ECO:0000259" key="3">
    <source>
        <dbReference type="SMART" id="SM00644"/>
    </source>
</evidence>
<evidence type="ECO:0000313" key="5">
    <source>
        <dbReference type="Proteomes" id="UP000018890"/>
    </source>
</evidence>
<dbReference type="Gene3D" id="3.40.80.10">
    <property type="entry name" value="Peptidoglycan recognition protein-like"/>
    <property type="match status" value="1"/>
</dbReference>
<dbReference type="InterPro" id="IPR036365">
    <property type="entry name" value="PGBD-like_sf"/>
</dbReference>
<dbReference type="InterPro" id="IPR036505">
    <property type="entry name" value="Amidase/PGRP_sf"/>
</dbReference>
<dbReference type="EMBL" id="BAUT01000039">
    <property type="protein sequence ID" value="GAE27119.1"/>
    <property type="molecule type" value="Genomic_DNA"/>
</dbReference>
<dbReference type="InterPro" id="IPR002477">
    <property type="entry name" value="Peptidoglycan-bd-like"/>
</dbReference>
<evidence type="ECO:0000256" key="2">
    <source>
        <dbReference type="ARBA" id="ARBA00032390"/>
    </source>
</evidence>
<reference evidence="4" key="1">
    <citation type="journal article" date="2014" name="Genome Announc.">
        <title>Draft Genome Sequences of Three Alkaliphilic Bacillus Strains, Bacillus wakoensis JCM 9140T, Bacillus akibai JCM 9157T, and Bacillus hemicellulosilyticus JCM 9152T.</title>
        <authorList>
            <person name="Yuki M."/>
            <person name="Oshima K."/>
            <person name="Suda W."/>
            <person name="Oshida Y."/>
            <person name="Kitamura K."/>
            <person name="Iida T."/>
            <person name="Hattori M."/>
            <person name="Ohkuma M."/>
        </authorList>
    </citation>
    <scope>NUCLEOTIDE SEQUENCE [LARGE SCALE GENOMIC DNA]</scope>
    <source>
        <strain evidence="4">JCM 9140</strain>
    </source>
</reference>
<organism evidence="4 5">
    <name type="scientific">Halalkalibacter wakoensis JCM 9140</name>
    <dbReference type="NCBI Taxonomy" id="1236970"/>
    <lineage>
        <taxon>Bacteria</taxon>
        <taxon>Bacillati</taxon>
        <taxon>Bacillota</taxon>
        <taxon>Bacilli</taxon>
        <taxon>Bacillales</taxon>
        <taxon>Bacillaceae</taxon>
        <taxon>Halalkalibacter</taxon>
    </lineage>
</organism>
<proteinExistence type="predicted"/>
<dbReference type="GO" id="GO:0008745">
    <property type="term" value="F:N-acetylmuramoyl-L-alanine amidase activity"/>
    <property type="evidence" value="ECO:0007669"/>
    <property type="project" value="InterPro"/>
</dbReference>
<name>W4Q6W6_9BACI</name>
<dbReference type="RefSeq" id="WP_052002282.1">
    <property type="nucleotide sequence ID" value="NZ_BAUT01000039.1"/>
</dbReference>
<accession>W4Q6W6</accession>
<feature type="domain" description="N-acetylmuramoyl-L-alanine amidase" evidence="3">
    <location>
        <begin position="11"/>
        <end position="137"/>
    </location>
</feature>
<dbReference type="Proteomes" id="UP000018890">
    <property type="component" value="Unassembled WGS sequence"/>
</dbReference>
<dbReference type="CDD" id="cd06583">
    <property type="entry name" value="PGRP"/>
    <property type="match status" value="1"/>
</dbReference>
<dbReference type="Pfam" id="PF01471">
    <property type="entry name" value="PG_binding_1"/>
    <property type="match status" value="2"/>
</dbReference>
<keyword evidence="5" id="KW-1185">Reference proteome</keyword>
<evidence type="ECO:0000256" key="1">
    <source>
        <dbReference type="ARBA" id="ARBA00030881"/>
    </source>
</evidence>
<dbReference type="SMART" id="SM00644">
    <property type="entry name" value="Ami_2"/>
    <property type="match status" value="1"/>
</dbReference>
<dbReference type="SUPFAM" id="SSF55846">
    <property type="entry name" value="N-acetylmuramoyl-L-alanine amidase-like"/>
    <property type="match status" value="1"/>
</dbReference>
<dbReference type="InterPro" id="IPR036366">
    <property type="entry name" value="PGBDSf"/>
</dbReference>
<dbReference type="AlphaFoldDB" id="W4Q6W6"/>
<dbReference type="STRING" id="1236970.JCM9140_3236"/>
<gene>
    <name evidence="4" type="ORF">JCM9140_3236</name>
</gene>